<reference evidence="5 6" key="1">
    <citation type="journal article" date="2012" name="J. Bacteriol.">
        <title>Genome sequence of proteorhodopsin-containing sea ice bacterium Glaciecola punicea ACAM 611T.</title>
        <authorList>
            <person name="Qin Q.-L."/>
            <person name="Xie B.-B."/>
            <person name="Shu Y.-L."/>
            <person name="Rong J.-C."/>
            <person name="Zhao D.-L."/>
            <person name="Zhang X.-Y."/>
            <person name="Chen X.-L."/>
            <person name="Zhou B.-C."/>
            <person name="Zhanga Y.-Z."/>
        </authorList>
    </citation>
    <scope>NUCLEOTIDE SEQUENCE [LARGE SCALE GENOMIC DNA]</scope>
    <source>
        <strain evidence="5 6">ACAM 611</strain>
    </source>
</reference>
<sequence length="332" mass="36025">MNWPAQEEQPGQLGTGETPVVVYAASQQPFPIVVEALGTATANESVNITAQRAQTVTKVLFEDGDLVKANQPLLELSNRAETARLNELNINLTEARRQLQRIQGLAERSAASQQLLDEQDSKVEAILAQREVAKAILQELVVSAPFGGRLGVRQVSVGSLVRPGDIVTTLDDLSLMKVDFSISETHFASIQDGQSVVSTSIAYPGEIFVGKITNIDSRIDPRTRSIQVRAQIPNLELKLRPGMLLQMNLEKRVLDALVVPEGAIVPEGDRQFVFVVNGDNKAIKTQVEIGERKPGWVQIVSGIEVGQTVIVQGTLRVRDGSGVKVLDVQGDV</sequence>
<evidence type="ECO:0000259" key="4">
    <source>
        <dbReference type="Pfam" id="PF25989"/>
    </source>
</evidence>
<protein>
    <submittedName>
        <fullName evidence="5">HlyD family secretion protein</fullName>
    </submittedName>
</protein>
<organism evidence="5 6">
    <name type="scientific">Glaciecola punicea ACAM 611</name>
    <dbReference type="NCBI Taxonomy" id="1121923"/>
    <lineage>
        <taxon>Bacteria</taxon>
        <taxon>Pseudomonadati</taxon>
        <taxon>Pseudomonadota</taxon>
        <taxon>Gammaproteobacteria</taxon>
        <taxon>Alteromonadales</taxon>
        <taxon>Alteromonadaceae</taxon>
        <taxon>Glaciecola</taxon>
    </lineage>
</organism>
<dbReference type="GO" id="GO:0015562">
    <property type="term" value="F:efflux transmembrane transporter activity"/>
    <property type="evidence" value="ECO:0007669"/>
    <property type="project" value="TreeGrafter"/>
</dbReference>
<proteinExistence type="inferred from homology"/>
<dbReference type="FunFam" id="2.40.30.170:FF:000010">
    <property type="entry name" value="Efflux RND transporter periplasmic adaptor subunit"/>
    <property type="match status" value="1"/>
</dbReference>
<evidence type="ECO:0000313" key="6">
    <source>
        <dbReference type="Proteomes" id="UP000053586"/>
    </source>
</evidence>
<keyword evidence="6" id="KW-1185">Reference proteome</keyword>
<dbReference type="Gene3D" id="2.40.30.170">
    <property type="match status" value="1"/>
</dbReference>
<dbReference type="Proteomes" id="UP000053586">
    <property type="component" value="Unassembled WGS sequence"/>
</dbReference>
<dbReference type="PANTHER" id="PTHR30469:SF16">
    <property type="entry name" value="HAE1 FAMILY EFFLUX PUMP MFP COMPONENT"/>
    <property type="match status" value="1"/>
</dbReference>
<dbReference type="Gene3D" id="2.40.50.100">
    <property type="match status" value="1"/>
</dbReference>
<feature type="coiled-coil region" evidence="2">
    <location>
        <begin position="78"/>
        <end position="105"/>
    </location>
</feature>
<comment type="similarity">
    <text evidence="1">Belongs to the membrane fusion protein (MFP) (TC 8.A.1) family.</text>
</comment>
<dbReference type="Pfam" id="PF25989">
    <property type="entry name" value="YknX_C"/>
    <property type="match status" value="1"/>
</dbReference>
<dbReference type="PANTHER" id="PTHR30469">
    <property type="entry name" value="MULTIDRUG RESISTANCE PROTEIN MDTA"/>
    <property type="match status" value="1"/>
</dbReference>
<dbReference type="eggNOG" id="COG0845">
    <property type="taxonomic scope" value="Bacteria"/>
</dbReference>
<name>H5TED5_9ALTE</name>
<dbReference type="NCBIfam" id="TIGR01730">
    <property type="entry name" value="RND_mfp"/>
    <property type="match status" value="1"/>
</dbReference>
<dbReference type="Gene3D" id="1.10.287.470">
    <property type="entry name" value="Helix hairpin bin"/>
    <property type="match status" value="1"/>
</dbReference>
<evidence type="ECO:0000313" key="5">
    <source>
        <dbReference type="EMBL" id="GAB56662.1"/>
    </source>
</evidence>
<dbReference type="STRING" id="56804.BAE46_04830"/>
<dbReference type="EMBL" id="BAET01000031">
    <property type="protein sequence ID" value="GAB56662.1"/>
    <property type="molecule type" value="Genomic_DNA"/>
</dbReference>
<evidence type="ECO:0000256" key="1">
    <source>
        <dbReference type="ARBA" id="ARBA00009477"/>
    </source>
</evidence>
<dbReference type="AlphaFoldDB" id="H5TED5"/>
<accession>H5TED5</accession>
<evidence type="ECO:0000256" key="2">
    <source>
        <dbReference type="SAM" id="Coils"/>
    </source>
</evidence>
<gene>
    <name evidence="5" type="ORF">GPUN_2547</name>
</gene>
<dbReference type="SUPFAM" id="SSF111369">
    <property type="entry name" value="HlyD-like secretion proteins"/>
    <property type="match status" value="1"/>
</dbReference>
<dbReference type="GO" id="GO:1990281">
    <property type="term" value="C:efflux pump complex"/>
    <property type="evidence" value="ECO:0007669"/>
    <property type="project" value="TreeGrafter"/>
</dbReference>
<feature type="domain" description="CusB-like beta-barrel" evidence="3">
    <location>
        <begin position="179"/>
        <end position="251"/>
    </location>
</feature>
<dbReference type="Pfam" id="PF25954">
    <property type="entry name" value="Beta-barrel_RND_2"/>
    <property type="match status" value="1"/>
</dbReference>
<keyword evidence="2" id="KW-0175">Coiled coil</keyword>
<feature type="domain" description="YknX-like C-terminal permuted SH3-like" evidence="4">
    <location>
        <begin position="256"/>
        <end position="325"/>
    </location>
</feature>
<dbReference type="InterPro" id="IPR058792">
    <property type="entry name" value="Beta-barrel_RND_2"/>
</dbReference>
<reference evidence="5 6" key="2">
    <citation type="journal article" date="2017" name="Antonie Van Leeuwenhoek">
        <title>Rhizobium rhizosphaerae sp. nov., a novel species isolated from rice rhizosphere.</title>
        <authorList>
            <person name="Zhao J.J."/>
            <person name="Zhang J."/>
            <person name="Zhang R.J."/>
            <person name="Zhang C.W."/>
            <person name="Yin H.Q."/>
            <person name="Zhang X.X."/>
        </authorList>
    </citation>
    <scope>NUCLEOTIDE SEQUENCE [LARGE SCALE GENOMIC DNA]</scope>
    <source>
        <strain evidence="5 6">ACAM 611</strain>
    </source>
</reference>
<dbReference type="InterPro" id="IPR006143">
    <property type="entry name" value="RND_pump_MFP"/>
</dbReference>
<comment type="caution">
    <text evidence="5">The sequence shown here is derived from an EMBL/GenBank/DDBJ whole genome shotgun (WGS) entry which is preliminary data.</text>
</comment>
<dbReference type="Gene3D" id="2.40.420.20">
    <property type="match status" value="1"/>
</dbReference>
<evidence type="ECO:0000259" key="3">
    <source>
        <dbReference type="Pfam" id="PF25954"/>
    </source>
</evidence>
<dbReference type="InterPro" id="IPR058637">
    <property type="entry name" value="YknX-like_C"/>
</dbReference>